<name>A0ABU8TK75_9HYPH</name>
<organism evidence="1 2">
    <name type="scientific">Roseibium algae</name>
    <dbReference type="NCBI Taxonomy" id="3123038"/>
    <lineage>
        <taxon>Bacteria</taxon>
        <taxon>Pseudomonadati</taxon>
        <taxon>Pseudomonadota</taxon>
        <taxon>Alphaproteobacteria</taxon>
        <taxon>Hyphomicrobiales</taxon>
        <taxon>Stappiaceae</taxon>
        <taxon>Roseibium</taxon>
    </lineage>
</organism>
<reference evidence="1 2" key="1">
    <citation type="submission" date="2024-02" db="EMBL/GenBank/DDBJ databases">
        <title>Roseibium algae sp. nov., isolated from marine alga (Grateloupia sp.), showing potential in myo-inositol conversion.</title>
        <authorList>
            <person name="Wang Y."/>
        </authorList>
    </citation>
    <scope>NUCLEOTIDE SEQUENCE [LARGE SCALE GENOMIC DNA]</scope>
    <source>
        <strain evidence="1 2">H3510</strain>
    </source>
</reference>
<evidence type="ECO:0000313" key="1">
    <source>
        <dbReference type="EMBL" id="MEJ8474327.1"/>
    </source>
</evidence>
<comment type="caution">
    <text evidence="1">The sequence shown here is derived from an EMBL/GenBank/DDBJ whole genome shotgun (WGS) entry which is preliminary data.</text>
</comment>
<protein>
    <recommendedName>
        <fullName evidence="3">RiboL-PSP-HEPN domain-containing protein</fullName>
    </recommendedName>
</protein>
<gene>
    <name evidence="1" type="ORF">V6575_09510</name>
</gene>
<dbReference type="RefSeq" id="WP_340274065.1">
    <property type="nucleotide sequence ID" value="NZ_JBAKIA010000005.1"/>
</dbReference>
<keyword evidence="2" id="KW-1185">Reference proteome</keyword>
<dbReference type="Proteomes" id="UP001385499">
    <property type="component" value="Unassembled WGS sequence"/>
</dbReference>
<evidence type="ECO:0000313" key="2">
    <source>
        <dbReference type="Proteomes" id="UP001385499"/>
    </source>
</evidence>
<evidence type="ECO:0008006" key="3">
    <source>
        <dbReference type="Google" id="ProtNLM"/>
    </source>
</evidence>
<proteinExistence type="predicted"/>
<dbReference type="EMBL" id="JBAKIA010000005">
    <property type="protein sequence ID" value="MEJ8474327.1"/>
    <property type="molecule type" value="Genomic_DNA"/>
</dbReference>
<accession>A0ABU8TK75</accession>
<sequence length="124" mass="14410">MDIGTATLARDLDYARMSRAMFEPDDIGAIIRSHLESEQTLDYVLGIVTQVRFKPERFRNFGPKIELLKLFGTAPTWLAAITTFNNKRNEFTHRGKETITEQDVLDRYHKIRRIYPAFMARSVS</sequence>